<evidence type="ECO:0000256" key="1">
    <source>
        <dbReference type="ARBA" id="ARBA00022723"/>
    </source>
</evidence>
<feature type="region of interest" description="Disordered" evidence="5">
    <location>
        <begin position="171"/>
        <end position="249"/>
    </location>
</feature>
<gene>
    <name evidence="9" type="ORF">BLNAU_11266</name>
</gene>
<organism evidence="9 10">
    <name type="scientific">Blattamonas nauphoetae</name>
    <dbReference type="NCBI Taxonomy" id="2049346"/>
    <lineage>
        <taxon>Eukaryota</taxon>
        <taxon>Metamonada</taxon>
        <taxon>Preaxostyla</taxon>
        <taxon>Oxymonadida</taxon>
        <taxon>Blattamonas</taxon>
    </lineage>
</organism>
<feature type="domain" description="ZZ-type" evidence="7">
    <location>
        <begin position="26"/>
        <end position="82"/>
    </location>
</feature>
<dbReference type="PROSITE" id="PS50135">
    <property type="entry name" value="ZF_ZZ_2"/>
    <property type="match status" value="1"/>
</dbReference>
<dbReference type="PANTHER" id="PTHR12374">
    <property type="entry name" value="TRANSCRIPTIONAL ADAPTOR 2 ADA2 -RELATED"/>
    <property type="match status" value="1"/>
</dbReference>
<evidence type="ECO:0000259" key="8">
    <source>
        <dbReference type="PROSITE" id="PS51293"/>
    </source>
</evidence>
<feature type="compositionally biased region" description="Low complexity" evidence="5">
    <location>
        <begin position="219"/>
        <end position="240"/>
    </location>
</feature>
<feature type="region of interest" description="Disordered" evidence="5">
    <location>
        <begin position="1"/>
        <end position="24"/>
    </location>
</feature>
<evidence type="ECO:0000256" key="2">
    <source>
        <dbReference type="ARBA" id="ARBA00022771"/>
    </source>
</evidence>
<dbReference type="SMART" id="SM00291">
    <property type="entry name" value="ZnF_ZZ"/>
    <property type="match status" value="1"/>
</dbReference>
<keyword evidence="1" id="KW-0479">Metal-binding</keyword>
<keyword evidence="2 4" id="KW-0863">Zinc-finger</keyword>
<feature type="compositionally biased region" description="Polar residues" evidence="5">
    <location>
        <begin position="208"/>
        <end position="218"/>
    </location>
</feature>
<comment type="caution">
    <text evidence="9">The sequence shown here is derived from an EMBL/GenBank/DDBJ whole genome shotgun (WGS) entry which is preliminary data.</text>
</comment>
<keyword evidence="3" id="KW-0862">Zinc</keyword>
<evidence type="ECO:0000256" key="3">
    <source>
        <dbReference type="ARBA" id="ARBA00022833"/>
    </source>
</evidence>
<evidence type="ECO:0000313" key="9">
    <source>
        <dbReference type="EMBL" id="KAK2953709.1"/>
    </source>
</evidence>
<dbReference type="PROSITE" id="PS01357">
    <property type="entry name" value="ZF_ZZ_1"/>
    <property type="match status" value="1"/>
</dbReference>
<dbReference type="InterPro" id="IPR000433">
    <property type="entry name" value="Znf_ZZ"/>
</dbReference>
<evidence type="ECO:0000256" key="5">
    <source>
        <dbReference type="SAM" id="MobiDB-lite"/>
    </source>
</evidence>
<dbReference type="InterPro" id="IPR001005">
    <property type="entry name" value="SANT/Myb"/>
</dbReference>
<feature type="domain" description="SANT" evidence="8">
    <location>
        <begin position="84"/>
        <end position="136"/>
    </location>
</feature>
<accession>A0ABQ9XRV6</accession>
<sequence length="453" mass="51548">MEGDSKRRGKRPPPAKPNDDQGDRRDARVTCDYCGRDLTNSPRIVCKECKEFELCIDCFLVGACLEPHKLSHKYRIVQHLDVPLLDPDWTVEEELILLDSIESSGVDNWTAIQALVCSKSVDQCRDHYHRFYTSNPECLPVNFLSDEQILECKRKSKLQIEDVVEVVPEPLSVPLPTSPTESTPVPPSSSPVGRSARIAQMASKDPKNSSTKKQTTPASSTSRPKGRPSSSPSTTTAAPGDSFKTSDVGYREKRGEFDVEWDQEAEKYVSDMMILPSDTPAAIYNKLNVLHAYNRVIDERMRRKRFLVRRGLLNYFQIAIQEGRMNQFEKLTVNRLKPFMQYLPQDQYEALVEGVKNEARLRDQIAFWQRQKLNGLQTIEEVALFGVALMREEEKSATQPLAPNQPTGFSQEPRLPMTTTSMNRPNLPLMAGGLWDQQFRQQTIHHPLADNHY</sequence>
<reference evidence="9 10" key="1">
    <citation type="journal article" date="2022" name="bioRxiv">
        <title>Genomics of Preaxostyla Flagellates Illuminates Evolutionary Transitions and the Path Towards Mitochondrial Loss.</title>
        <authorList>
            <person name="Novak L.V.F."/>
            <person name="Treitli S.C."/>
            <person name="Pyrih J."/>
            <person name="Halakuc P."/>
            <person name="Pipaliya S.V."/>
            <person name="Vacek V."/>
            <person name="Brzon O."/>
            <person name="Soukal P."/>
            <person name="Eme L."/>
            <person name="Dacks J.B."/>
            <person name="Karnkowska A."/>
            <person name="Elias M."/>
            <person name="Hampl V."/>
        </authorList>
    </citation>
    <scope>NUCLEOTIDE SEQUENCE [LARGE SCALE GENOMIC DNA]</scope>
    <source>
        <strain evidence="9">NAU3</strain>
        <tissue evidence="9">Gut</tissue>
    </source>
</reference>
<evidence type="ECO:0000259" key="7">
    <source>
        <dbReference type="PROSITE" id="PS50135"/>
    </source>
</evidence>
<dbReference type="Gene3D" id="3.30.60.90">
    <property type="match status" value="1"/>
</dbReference>
<keyword evidence="10" id="KW-1185">Reference proteome</keyword>
<dbReference type="SUPFAM" id="SSF57850">
    <property type="entry name" value="RING/U-box"/>
    <property type="match status" value="1"/>
</dbReference>
<dbReference type="InterPro" id="IPR009057">
    <property type="entry name" value="Homeodomain-like_sf"/>
</dbReference>
<dbReference type="SMART" id="SM00717">
    <property type="entry name" value="SANT"/>
    <property type="match status" value="1"/>
</dbReference>
<feature type="domain" description="Myb-like" evidence="6">
    <location>
        <begin position="89"/>
        <end position="132"/>
    </location>
</feature>
<protein>
    <submittedName>
        <fullName evidence="9">Transcriptional adapter ADA2</fullName>
    </submittedName>
</protein>
<dbReference type="EMBL" id="JARBJD010000087">
    <property type="protein sequence ID" value="KAK2953709.1"/>
    <property type="molecule type" value="Genomic_DNA"/>
</dbReference>
<name>A0ABQ9XRV6_9EUKA</name>
<dbReference type="Pfam" id="PF00249">
    <property type="entry name" value="Myb_DNA-binding"/>
    <property type="match status" value="1"/>
</dbReference>
<dbReference type="InterPro" id="IPR043145">
    <property type="entry name" value="Znf_ZZ_sf"/>
</dbReference>
<evidence type="ECO:0000256" key="4">
    <source>
        <dbReference type="PROSITE-ProRule" id="PRU00228"/>
    </source>
</evidence>
<proteinExistence type="predicted"/>
<dbReference type="PROSITE" id="PS50090">
    <property type="entry name" value="MYB_LIKE"/>
    <property type="match status" value="1"/>
</dbReference>
<dbReference type="SUPFAM" id="SSF46689">
    <property type="entry name" value="Homeodomain-like"/>
    <property type="match status" value="1"/>
</dbReference>
<dbReference type="Pfam" id="PF22941">
    <property type="entry name" value="TADA2A-like_3rd"/>
    <property type="match status" value="1"/>
</dbReference>
<dbReference type="PANTHER" id="PTHR12374:SF20">
    <property type="entry name" value="TRANSCRIPTIONAL ADAPTER 2-ALPHA"/>
    <property type="match status" value="1"/>
</dbReference>
<dbReference type="PROSITE" id="PS51293">
    <property type="entry name" value="SANT"/>
    <property type="match status" value="1"/>
</dbReference>
<dbReference type="Pfam" id="PF25299">
    <property type="entry name" value="ZZ_ADA2"/>
    <property type="match status" value="1"/>
</dbReference>
<dbReference type="InterPro" id="IPR055141">
    <property type="entry name" value="TADA2A_B-like_dom"/>
</dbReference>
<dbReference type="Gene3D" id="1.10.10.60">
    <property type="entry name" value="Homeodomain-like"/>
    <property type="match status" value="1"/>
</dbReference>
<dbReference type="Proteomes" id="UP001281761">
    <property type="component" value="Unassembled WGS sequence"/>
</dbReference>
<dbReference type="CDD" id="cd00167">
    <property type="entry name" value="SANT"/>
    <property type="match status" value="1"/>
</dbReference>
<dbReference type="InterPro" id="IPR017884">
    <property type="entry name" value="SANT_dom"/>
</dbReference>
<dbReference type="InterPro" id="IPR041983">
    <property type="entry name" value="ADA2-like_ZZ"/>
</dbReference>
<evidence type="ECO:0000313" key="10">
    <source>
        <dbReference type="Proteomes" id="UP001281761"/>
    </source>
</evidence>
<evidence type="ECO:0000259" key="6">
    <source>
        <dbReference type="PROSITE" id="PS50090"/>
    </source>
</evidence>
<dbReference type="CDD" id="cd02335">
    <property type="entry name" value="ZZ_ADA2"/>
    <property type="match status" value="1"/>
</dbReference>